<sequence length="218" mass="23172">MSIATRTRAFAALGMVLAVAASGCASSAPARQATAAASSTGPTTPSPDNGREARAAFRAWVEALPADSLRGDVALFDEAEYPEVLLLWQRDKLEDTFPIVAEARRRGIDLEVVERRFSAEELNLSCKQVAQHELALHELGFKLTSLGCVRDDFDGITLSGRPDSTAAAWAVIGGPASAQSPRVQELDGKIVKVLKALPTPARIYWEPASEAAIQESGG</sequence>
<evidence type="ECO:0000313" key="2">
    <source>
        <dbReference type="EMBL" id="RII42073.1"/>
    </source>
</evidence>
<protein>
    <submittedName>
        <fullName evidence="2">Uncharacterized protein</fullName>
    </submittedName>
</protein>
<feature type="chain" id="PRO_5038885301" evidence="1">
    <location>
        <begin position="28"/>
        <end position="218"/>
    </location>
</feature>
<reference evidence="2 3" key="1">
    <citation type="submission" date="2018-07" db="EMBL/GenBank/DDBJ databases">
        <title>Arthrobacter sp. nov., isolated from raw cow's milk with high bacterial count.</title>
        <authorList>
            <person name="Hahne J."/>
            <person name="Isele D."/>
            <person name="Lipski A."/>
        </authorList>
    </citation>
    <scope>NUCLEOTIDE SEQUENCE [LARGE SCALE GENOMIC DNA]</scope>
    <source>
        <strain evidence="2 3">JZ R-35</strain>
    </source>
</reference>
<accession>A0A399J910</accession>
<dbReference type="RefSeq" id="WP_119424829.1">
    <property type="nucleotide sequence ID" value="NZ_QQXK01000016.1"/>
</dbReference>
<name>A0A399J910_9MICC</name>
<keyword evidence="1" id="KW-0732">Signal</keyword>
<dbReference type="EMBL" id="QQXK01000016">
    <property type="protein sequence ID" value="RII42073.1"/>
    <property type="molecule type" value="Genomic_DNA"/>
</dbReference>
<dbReference type="PROSITE" id="PS51257">
    <property type="entry name" value="PROKAR_LIPOPROTEIN"/>
    <property type="match status" value="1"/>
</dbReference>
<gene>
    <name evidence="2" type="ORF">DWB68_09110</name>
</gene>
<dbReference type="AlphaFoldDB" id="A0A399J910"/>
<dbReference type="Proteomes" id="UP000265419">
    <property type="component" value="Unassembled WGS sequence"/>
</dbReference>
<comment type="caution">
    <text evidence="2">The sequence shown here is derived from an EMBL/GenBank/DDBJ whole genome shotgun (WGS) entry which is preliminary data.</text>
</comment>
<organism evidence="2 3">
    <name type="scientific">Galactobacter valiniphilus</name>
    <dbReference type="NCBI Taxonomy" id="2676122"/>
    <lineage>
        <taxon>Bacteria</taxon>
        <taxon>Bacillati</taxon>
        <taxon>Actinomycetota</taxon>
        <taxon>Actinomycetes</taxon>
        <taxon>Micrococcales</taxon>
        <taxon>Micrococcaceae</taxon>
        <taxon>Galactobacter</taxon>
    </lineage>
</organism>
<evidence type="ECO:0000313" key="3">
    <source>
        <dbReference type="Proteomes" id="UP000265419"/>
    </source>
</evidence>
<evidence type="ECO:0000256" key="1">
    <source>
        <dbReference type="SAM" id="SignalP"/>
    </source>
</evidence>
<proteinExistence type="predicted"/>
<keyword evidence="3" id="KW-1185">Reference proteome</keyword>
<feature type="signal peptide" evidence="1">
    <location>
        <begin position="1"/>
        <end position="27"/>
    </location>
</feature>